<comment type="caution">
    <text evidence="2">The sequence shown here is derived from an EMBL/GenBank/DDBJ whole genome shotgun (WGS) entry which is preliminary data.</text>
</comment>
<evidence type="ECO:0000256" key="1">
    <source>
        <dbReference type="SAM" id="SignalP"/>
    </source>
</evidence>
<accession>A0ABT7N2S2</accession>
<dbReference type="Proteomes" id="UP001235064">
    <property type="component" value="Unassembled WGS sequence"/>
</dbReference>
<dbReference type="SUPFAM" id="SSF75011">
    <property type="entry name" value="3-carboxy-cis,cis-mucoante lactonizing enzyme"/>
    <property type="match status" value="1"/>
</dbReference>
<dbReference type="RefSeq" id="WP_286289974.1">
    <property type="nucleotide sequence ID" value="NZ_JASXSZ010000006.1"/>
</dbReference>
<sequence>MVAKRTIVGAAGLALALAVAVAGPANAAGTGTFQQINLVSNQPGVAALTDPALVNGWGLSHGPNTPVWVSDNGSDQTTLYTAGTGGNSVTKVRSVAIPGGAPTGQVFNTTLGFDVPGTTTPTPARFIFAGEDGFISAWAGGAAATQVGGQMPDSVFKGLALVQSPTGPLLLATNFRANRIDAWNSSWTLVSTPSMFHDPGLPAGYAPFNVAEINGQVFVTYAQQDAALHDDVAGPAHGFIDVYTTGGDFVKRFATHGVLNSPWGMTLAPASFGQFGGDLLVGNFGDGRIHVFDPQTGAVLGVLRGMSGGPLVIDGLWGLIVGTQVAGGTESVWFSAGPNGESNGLLGLLQPAGNG</sequence>
<gene>
    <name evidence="2" type="ORF">QSV35_16770</name>
</gene>
<dbReference type="InterPro" id="IPR017549">
    <property type="entry name" value="APMV_L690"/>
</dbReference>
<name>A0ABT7N2S2_9MICO</name>
<proteinExistence type="predicted"/>
<organism evidence="2 3">
    <name type="scientific">Microbacterium candidum</name>
    <dbReference type="NCBI Taxonomy" id="3041922"/>
    <lineage>
        <taxon>Bacteria</taxon>
        <taxon>Bacillati</taxon>
        <taxon>Actinomycetota</taxon>
        <taxon>Actinomycetes</taxon>
        <taxon>Micrococcales</taxon>
        <taxon>Microbacteriaceae</taxon>
        <taxon>Microbacterium</taxon>
    </lineage>
</organism>
<keyword evidence="1" id="KW-0732">Signal</keyword>
<reference evidence="2 3" key="1">
    <citation type="submission" date="2023-06" db="EMBL/GenBank/DDBJ databases">
        <title>Microbacterium sp. nov., isolated from a waste landfill.</title>
        <authorList>
            <person name="Wen W."/>
        </authorList>
    </citation>
    <scope>NUCLEOTIDE SEQUENCE [LARGE SCALE GENOMIC DNA]</scope>
    <source>
        <strain evidence="2 3">ASV49</strain>
    </source>
</reference>
<dbReference type="EMBL" id="JASXSZ010000006">
    <property type="protein sequence ID" value="MDL9980992.1"/>
    <property type="molecule type" value="Genomic_DNA"/>
</dbReference>
<evidence type="ECO:0000313" key="3">
    <source>
        <dbReference type="Proteomes" id="UP001235064"/>
    </source>
</evidence>
<dbReference type="NCBIfam" id="TIGR03118">
    <property type="entry name" value="PEPCTERM_chp_1"/>
    <property type="match status" value="1"/>
</dbReference>
<keyword evidence="3" id="KW-1185">Reference proteome</keyword>
<protein>
    <submittedName>
        <fullName evidence="2">TIGR03118 family protein</fullName>
    </submittedName>
</protein>
<feature type="signal peptide" evidence="1">
    <location>
        <begin position="1"/>
        <end position="27"/>
    </location>
</feature>
<dbReference type="InterPro" id="IPR015943">
    <property type="entry name" value="WD40/YVTN_repeat-like_dom_sf"/>
</dbReference>
<feature type="chain" id="PRO_5046627129" evidence="1">
    <location>
        <begin position="28"/>
        <end position="355"/>
    </location>
</feature>
<dbReference type="Gene3D" id="2.130.10.10">
    <property type="entry name" value="YVTN repeat-like/Quinoprotein amine dehydrogenase"/>
    <property type="match status" value="1"/>
</dbReference>
<evidence type="ECO:0000313" key="2">
    <source>
        <dbReference type="EMBL" id="MDL9980992.1"/>
    </source>
</evidence>